<dbReference type="GO" id="GO:0004519">
    <property type="term" value="F:endonuclease activity"/>
    <property type="evidence" value="ECO:0007669"/>
    <property type="project" value="UniProtKB-KW"/>
</dbReference>
<dbReference type="GO" id="GO:0016787">
    <property type="term" value="F:hydrolase activity"/>
    <property type="evidence" value="ECO:0007669"/>
    <property type="project" value="UniProtKB-KW"/>
</dbReference>
<feature type="region of interest" description="Disordered" evidence="8">
    <location>
        <begin position="1"/>
        <end position="23"/>
    </location>
</feature>
<dbReference type="Pfam" id="PF17917">
    <property type="entry name" value="RT_RNaseH"/>
    <property type="match status" value="1"/>
</dbReference>
<keyword evidence="2" id="KW-0808">Transferase</keyword>
<feature type="compositionally biased region" description="Basic and acidic residues" evidence="8">
    <location>
        <begin position="249"/>
        <end position="265"/>
    </location>
</feature>
<dbReference type="InterPro" id="IPR043128">
    <property type="entry name" value="Rev_trsase/Diguanyl_cyclase"/>
</dbReference>
<evidence type="ECO:0000256" key="2">
    <source>
        <dbReference type="ARBA" id="ARBA00022679"/>
    </source>
</evidence>
<dbReference type="InterPro" id="IPR050951">
    <property type="entry name" value="Retrovirus_Pol_polyprotein"/>
</dbReference>
<feature type="compositionally biased region" description="Basic and acidic residues" evidence="8">
    <location>
        <begin position="272"/>
        <end position="288"/>
    </location>
</feature>
<dbReference type="Gene3D" id="1.20.140.40">
    <property type="entry name" value="Invertase/pectin methylesterase inhibitor family protein"/>
    <property type="match status" value="1"/>
</dbReference>
<evidence type="ECO:0000256" key="3">
    <source>
        <dbReference type="ARBA" id="ARBA00022695"/>
    </source>
</evidence>
<evidence type="ECO:0000259" key="9">
    <source>
        <dbReference type="SMART" id="SM00856"/>
    </source>
</evidence>
<dbReference type="InterPro" id="IPR041588">
    <property type="entry name" value="Integrase_H2C2"/>
</dbReference>
<dbReference type="InterPro" id="IPR035513">
    <property type="entry name" value="Invertase/methylesterase_inhib"/>
</dbReference>
<dbReference type="InterPro" id="IPR012337">
    <property type="entry name" value="RNaseH-like_sf"/>
</dbReference>
<feature type="domain" description="Pectinesterase inhibitor" evidence="9">
    <location>
        <begin position="2"/>
        <end position="127"/>
    </location>
</feature>
<dbReference type="InterPro" id="IPR036397">
    <property type="entry name" value="RNaseH_sf"/>
</dbReference>
<dbReference type="PANTHER" id="PTHR37984">
    <property type="entry name" value="PROTEIN CBG26694"/>
    <property type="match status" value="1"/>
</dbReference>
<evidence type="ECO:0000256" key="8">
    <source>
        <dbReference type="SAM" id="MobiDB-lite"/>
    </source>
</evidence>
<proteinExistence type="predicted"/>
<dbReference type="EC" id="2.7.7.49" evidence="1"/>
<feature type="region of interest" description="Disordered" evidence="8">
    <location>
        <begin position="241"/>
        <end position="288"/>
    </location>
</feature>
<dbReference type="AlphaFoldDB" id="A0A445GX75"/>
<evidence type="ECO:0000256" key="1">
    <source>
        <dbReference type="ARBA" id="ARBA00012493"/>
    </source>
</evidence>
<keyword evidence="6" id="KW-0378">Hydrolase</keyword>
<dbReference type="CDD" id="cd00303">
    <property type="entry name" value="retropepsin_like"/>
    <property type="match status" value="1"/>
</dbReference>
<feature type="compositionally biased region" description="Polar residues" evidence="8">
    <location>
        <begin position="1"/>
        <end position="16"/>
    </location>
</feature>
<dbReference type="Gene3D" id="1.10.340.70">
    <property type="match status" value="1"/>
</dbReference>
<protein>
    <recommendedName>
        <fullName evidence="1">RNA-directed DNA polymerase</fullName>
        <ecNumber evidence="1">2.7.7.49</ecNumber>
    </recommendedName>
</protein>
<reference evidence="10 11" key="1">
    <citation type="submission" date="2018-09" db="EMBL/GenBank/DDBJ databases">
        <title>A high-quality reference genome of wild soybean provides a powerful tool to mine soybean genomes.</title>
        <authorList>
            <person name="Xie M."/>
            <person name="Chung C.Y.L."/>
            <person name="Li M.-W."/>
            <person name="Wong F.-L."/>
            <person name="Chan T.-F."/>
            <person name="Lam H.-M."/>
        </authorList>
    </citation>
    <scope>NUCLEOTIDE SEQUENCE [LARGE SCALE GENOMIC DNA]</scope>
    <source>
        <strain evidence="11">cv. W05</strain>
        <tissue evidence="10">Hypocotyl of etiolated seedlings</tissue>
    </source>
</reference>
<dbReference type="InterPro" id="IPR043502">
    <property type="entry name" value="DNA/RNA_pol_sf"/>
</dbReference>
<keyword evidence="4" id="KW-0540">Nuclease</keyword>
<dbReference type="SUPFAM" id="SSF101148">
    <property type="entry name" value="Plant invertase/pectin methylesterase inhibitor"/>
    <property type="match status" value="1"/>
</dbReference>
<organism evidence="10 11">
    <name type="scientific">Glycine soja</name>
    <name type="common">Wild soybean</name>
    <dbReference type="NCBI Taxonomy" id="3848"/>
    <lineage>
        <taxon>Eukaryota</taxon>
        <taxon>Viridiplantae</taxon>
        <taxon>Streptophyta</taxon>
        <taxon>Embryophyta</taxon>
        <taxon>Tracheophyta</taxon>
        <taxon>Spermatophyta</taxon>
        <taxon>Magnoliopsida</taxon>
        <taxon>eudicotyledons</taxon>
        <taxon>Gunneridae</taxon>
        <taxon>Pentapetalae</taxon>
        <taxon>rosids</taxon>
        <taxon>fabids</taxon>
        <taxon>Fabales</taxon>
        <taxon>Fabaceae</taxon>
        <taxon>Papilionoideae</taxon>
        <taxon>50 kb inversion clade</taxon>
        <taxon>NPAAA clade</taxon>
        <taxon>indigoferoid/millettioid clade</taxon>
        <taxon>Phaseoleae</taxon>
        <taxon>Glycine</taxon>
        <taxon>Glycine subgen. Soja</taxon>
    </lineage>
</organism>
<dbReference type="Gene3D" id="3.10.10.10">
    <property type="entry name" value="HIV Type 1 Reverse Transcriptase, subunit A, domain 1"/>
    <property type="match status" value="1"/>
</dbReference>
<evidence type="ECO:0000256" key="6">
    <source>
        <dbReference type="ARBA" id="ARBA00022801"/>
    </source>
</evidence>
<dbReference type="InterPro" id="IPR041373">
    <property type="entry name" value="RT_RNaseH"/>
</dbReference>
<dbReference type="CDD" id="cd15798">
    <property type="entry name" value="PMEI-like_3"/>
    <property type="match status" value="1"/>
</dbReference>
<evidence type="ECO:0000313" key="11">
    <source>
        <dbReference type="Proteomes" id="UP000289340"/>
    </source>
</evidence>
<dbReference type="GO" id="GO:0003676">
    <property type="term" value="F:nucleic acid binding"/>
    <property type="evidence" value="ECO:0007669"/>
    <property type="project" value="InterPro"/>
</dbReference>
<evidence type="ECO:0000256" key="4">
    <source>
        <dbReference type="ARBA" id="ARBA00022722"/>
    </source>
</evidence>
<feature type="region of interest" description="Disordered" evidence="8">
    <location>
        <begin position="138"/>
        <end position="157"/>
    </location>
</feature>
<dbReference type="EMBL" id="QZWG01000015">
    <property type="protein sequence ID" value="RZB65866.1"/>
    <property type="molecule type" value="Genomic_DNA"/>
</dbReference>
<evidence type="ECO:0000313" key="10">
    <source>
        <dbReference type="EMBL" id="RZB65866.1"/>
    </source>
</evidence>
<keyword evidence="11" id="KW-1185">Reference proteome</keyword>
<dbReference type="SUPFAM" id="SSF56672">
    <property type="entry name" value="DNA/RNA polymerases"/>
    <property type="match status" value="1"/>
</dbReference>
<dbReference type="InterPro" id="IPR021109">
    <property type="entry name" value="Peptidase_aspartic_dom_sf"/>
</dbReference>
<sequence length="1137" mass="129542">MTLFPQQCQTSLSSSHNQLPPNPTPLQLLQSAIALFSDNLTSVQSMAKCILDSSPDTRNRTVAATTCIETLASSQHRISLSIDVLPRSKTKDVQAWLSAAFGYLSDCHSSLEKVNDTKKMLRQCCLFDALTFWSHPGNQFNKDQGGPSNRPQNQGPSLYERTTKLEETLTQFMQVSMSNHKSTESDIKNLEIQVGQLAKQIAENSSGSFGANIEKNPKEECKVVITRIKREIIVEDEGRNNDEQELVAEEEKEKEEDHVREKKINDEEEEEKNEKKREKEKEKKTKSEWAREKKKEAVLCSGKEAPYPLVPSKKDMERNFACFLDIFKKLEITIPFGEALQQMSLYSKFLKDLLTKKGKYIHSDNIVVEGNCCAVIQRILPPKYKDLGSVTIPCSIGSVSVGKALIKLGANISLMPLSMCRRIGELDIMPTRMTLQLVDRSITRPYGVVKDVLLKVRQFTFPVDFVIMDIEEHAEIPLILGRPFMLTANCVVDMGKALTNTMECLTTEEEKEVQNCLEELEGVEENPSGKMVFEELKKDIPREKAKVELKTLPEHLKYVFLGENEANLVIISNSLRKEEESQRVKVLKKHKAVIGWHISDLKGISPSYCMHKINMEADYKPVRQPQRRLNPVMKEEVRKEVLKLLEAGLIYPISDSAWVSPVQVVPKKRRITRCMTSIFADMVEKCIEVFMDDFSIFGSSFNCCLANLERVFQWCEETNLVLYWEKCHFMGQEGIVLGHKISVNGIEVDKAKIDVIEKLPAPVNVKGVRSFLGHAGFYRWFIKDFSKISKPLSNLLNKDAMFLFDEDCLKAFNTLKTCLVSAPVITTPNWGQEFELMCDASDYAVGAVLGQRKGKVFHAIYYANKVLNDPQINYATTEKEMLAIVYALEKFRSYLVGSKVIVYTDHAAVKYLLNKANSKPRLIRWILLLQEFNLVIQDKKGSENLVVDHLSRLVNEEVALKEVEIRDEFPDESLFVVNERPWFVDLANLKAVGIIPKDLTWHQRKKFLYDARFYVWDDPHLFKIGADNFLRRCVTKEEAKSILWHCHNSPCGGHYSGDKTTAKVLQSGFFWPILFKDAHEHATQCPLPPSFGNEYILVAMDYVSKWVEAVAAPRNDANTIVKFLKKNIFACFGVRDA</sequence>
<dbReference type="Gene3D" id="3.30.70.270">
    <property type="match status" value="2"/>
</dbReference>
<comment type="caution">
    <text evidence="10">The sequence shown here is derived from an EMBL/GenBank/DDBJ whole genome shotgun (WGS) entry which is preliminary data.</text>
</comment>
<dbReference type="SUPFAM" id="SSF53098">
    <property type="entry name" value="Ribonuclease H-like"/>
    <property type="match status" value="1"/>
</dbReference>
<dbReference type="Gene3D" id="3.30.420.10">
    <property type="entry name" value="Ribonuclease H-like superfamily/Ribonuclease H"/>
    <property type="match status" value="1"/>
</dbReference>
<dbReference type="SMART" id="SM00856">
    <property type="entry name" value="PMEI"/>
    <property type="match status" value="1"/>
</dbReference>
<dbReference type="Gene3D" id="2.40.70.10">
    <property type="entry name" value="Acid Proteases"/>
    <property type="match status" value="1"/>
</dbReference>
<dbReference type="Pfam" id="PF17921">
    <property type="entry name" value="Integrase_H2C2"/>
    <property type="match status" value="1"/>
</dbReference>
<dbReference type="GO" id="GO:0003964">
    <property type="term" value="F:RNA-directed DNA polymerase activity"/>
    <property type="evidence" value="ECO:0007669"/>
    <property type="project" value="UniProtKB-KW"/>
</dbReference>
<evidence type="ECO:0000256" key="5">
    <source>
        <dbReference type="ARBA" id="ARBA00022759"/>
    </source>
</evidence>
<dbReference type="PANTHER" id="PTHR37984:SF5">
    <property type="entry name" value="PROTEIN NYNRIN-LIKE"/>
    <property type="match status" value="1"/>
</dbReference>
<accession>A0A445GX75</accession>
<dbReference type="Pfam" id="PF04043">
    <property type="entry name" value="PMEI"/>
    <property type="match status" value="1"/>
</dbReference>
<dbReference type="FunFam" id="3.30.70.270:FF:000020">
    <property type="entry name" value="Transposon Tf2-6 polyprotein-like Protein"/>
    <property type="match status" value="1"/>
</dbReference>
<name>A0A445GX75_GLYSO</name>
<dbReference type="GO" id="GO:0004857">
    <property type="term" value="F:enzyme inhibitor activity"/>
    <property type="evidence" value="ECO:0007669"/>
    <property type="project" value="InterPro"/>
</dbReference>
<keyword evidence="3" id="KW-0548">Nucleotidyltransferase</keyword>
<dbReference type="CDD" id="cd09274">
    <property type="entry name" value="RNase_HI_RT_Ty3"/>
    <property type="match status" value="1"/>
</dbReference>
<keyword evidence="5" id="KW-0255">Endonuclease</keyword>
<dbReference type="Proteomes" id="UP000289340">
    <property type="component" value="Chromosome 15"/>
</dbReference>
<keyword evidence="7" id="KW-0695">RNA-directed DNA polymerase</keyword>
<feature type="compositionally biased region" description="Polar residues" evidence="8">
    <location>
        <begin position="138"/>
        <end position="156"/>
    </location>
</feature>
<gene>
    <name evidence="10" type="ORF">D0Y65_041790</name>
</gene>
<evidence type="ECO:0000256" key="7">
    <source>
        <dbReference type="ARBA" id="ARBA00022918"/>
    </source>
</evidence>
<dbReference type="InterPro" id="IPR006501">
    <property type="entry name" value="Pectinesterase_inhib_dom"/>
</dbReference>